<dbReference type="Pfam" id="PF02845">
    <property type="entry name" value="CUE"/>
    <property type="match status" value="1"/>
</dbReference>
<feature type="region of interest" description="Disordered" evidence="2">
    <location>
        <begin position="1"/>
        <end position="73"/>
    </location>
</feature>
<dbReference type="GO" id="GO:0005737">
    <property type="term" value="C:cytoplasm"/>
    <property type="evidence" value="ECO:0007669"/>
    <property type="project" value="TreeGrafter"/>
</dbReference>
<dbReference type="InterPro" id="IPR009060">
    <property type="entry name" value="UBA-like_sf"/>
</dbReference>
<feature type="domain" description="CUE" evidence="3">
    <location>
        <begin position="73"/>
        <end position="116"/>
    </location>
</feature>
<reference evidence="4 5" key="1">
    <citation type="journal article" date="2011" name="Proc. Natl. Acad. Sci. U.S.A.">
        <title>Comparative genomics of xylose-fermenting fungi for enhanced biofuel production.</title>
        <authorList>
            <person name="Wohlbach D.J."/>
            <person name="Kuo A."/>
            <person name="Sato T.K."/>
            <person name="Potts K.M."/>
            <person name="Salamov A.A."/>
            <person name="LaButti K.M."/>
            <person name="Sun H."/>
            <person name="Clum A."/>
            <person name="Pangilinan J.L."/>
            <person name="Lindquist E.A."/>
            <person name="Lucas S."/>
            <person name="Lapidus A."/>
            <person name="Jin M."/>
            <person name="Gunawan C."/>
            <person name="Balan V."/>
            <person name="Dale B.E."/>
            <person name="Jeffries T.W."/>
            <person name="Zinkel R."/>
            <person name="Barry K.W."/>
            <person name="Grigoriev I.V."/>
            <person name="Gasch A.P."/>
        </authorList>
    </citation>
    <scope>NUCLEOTIDE SEQUENCE [LARGE SCALE GENOMIC DNA]</scope>
    <source>
        <strain evidence="5">NRRL Y-27907 / 11-Y1</strain>
    </source>
</reference>
<dbReference type="STRING" id="619300.G3AFU8"/>
<keyword evidence="5" id="KW-1185">Reference proteome</keyword>
<feature type="compositionally biased region" description="Basic and acidic residues" evidence="2">
    <location>
        <begin position="147"/>
        <end position="163"/>
    </location>
</feature>
<dbReference type="EMBL" id="GL996499">
    <property type="protein sequence ID" value="EGW35088.1"/>
    <property type="molecule type" value="Genomic_DNA"/>
</dbReference>
<accession>G3AFU8</accession>
<evidence type="ECO:0000313" key="5">
    <source>
        <dbReference type="Proteomes" id="UP000000709"/>
    </source>
</evidence>
<proteinExistence type="predicted"/>
<dbReference type="Proteomes" id="UP000000709">
    <property type="component" value="Unassembled WGS sequence"/>
</dbReference>
<name>G3AFU8_SPAPN</name>
<dbReference type="GO" id="GO:0006511">
    <property type="term" value="P:ubiquitin-dependent protein catabolic process"/>
    <property type="evidence" value="ECO:0007669"/>
    <property type="project" value="TreeGrafter"/>
</dbReference>
<feature type="compositionally biased region" description="Basic and acidic residues" evidence="2">
    <location>
        <begin position="22"/>
        <end position="51"/>
    </location>
</feature>
<feature type="compositionally biased region" description="Low complexity" evidence="2">
    <location>
        <begin position="128"/>
        <end position="141"/>
    </location>
</feature>
<dbReference type="FunCoup" id="G3AFU8">
    <property type="interactions" value="71"/>
</dbReference>
<dbReference type="eggNOG" id="KOG0504">
    <property type="taxonomic scope" value="Eukaryota"/>
</dbReference>
<dbReference type="OMA" id="RRSADHN"/>
<dbReference type="SUPFAM" id="SSF46934">
    <property type="entry name" value="UBA-like"/>
    <property type="match status" value="1"/>
</dbReference>
<evidence type="ECO:0000256" key="2">
    <source>
        <dbReference type="SAM" id="MobiDB-lite"/>
    </source>
</evidence>
<dbReference type="FunFam" id="1.10.8.10:FF:000064">
    <property type="entry name" value="Similar to CUE domain-containing protein"/>
    <property type="match status" value="1"/>
</dbReference>
<evidence type="ECO:0000259" key="3">
    <source>
        <dbReference type="PROSITE" id="PS51140"/>
    </source>
</evidence>
<sequence length="350" mass="38588">MSKKNEKLNVISSEPVESIDETPAKKESPVPAKKESPIPKTDVAKEKHDSTEEVPINESEEQAPVQPPRPVDPIEQITKDLKDAFPNIEDKIITACLIASQGNPDPAFNALLYISDPSFKPEIPAPQTSSSTTKSVDTTKTLTDDELLARKLQKEFELEDDRRRRAARRKGSHPQPKQSRRHSEDFDDSPDEFEQIKETFSQGLEEARTTLNGWVSGIAKKIDGVTNSAPPKVPSKENPKLFGALGGSSFENRRRTTKFDEDPEILTNDFHDKIQLSNNDEGDEHAPPKPARPSTEGKIPQPENEAGKKWQPLESEVPASSDAFLVTDSEDEGDDAVAAAETAPVPPSKT</sequence>
<gene>
    <name evidence="4" type="ORF">SPAPADRAFT_131594</name>
</gene>
<feature type="compositionally biased region" description="Basic and acidic residues" evidence="2">
    <location>
        <begin position="251"/>
        <end position="260"/>
    </location>
</feature>
<evidence type="ECO:0000313" key="4">
    <source>
        <dbReference type="EMBL" id="EGW35088.1"/>
    </source>
</evidence>
<dbReference type="RefSeq" id="XP_007372500.1">
    <property type="nucleotide sequence ID" value="XM_007372438.1"/>
</dbReference>
<dbReference type="OrthoDB" id="9942608at2759"/>
<dbReference type="PANTHER" id="PTHR16461:SF5">
    <property type="entry name" value="TOLL-INTERACTING PROTEIN"/>
    <property type="match status" value="1"/>
</dbReference>
<dbReference type="GeneID" id="18869592"/>
<dbReference type="InterPro" id="IPR041807">
    <property type="entry name" value="Cue5/Don1_CUE"/>
</dbReference>
<keyword evidence="1" id="KW-0833">Ubl conjugation pathway</keyword>
<dbReference type="PANTHER" id="PTHR16461">
    <property type="entry name" value="TOLL-INTERACTING PROTEIN"/>
    <property type="match status" value="1"/>
</dbReference>
<dbReference type="HOGENOM" id="CLU_037447_0_0_1"/>
<dbReference type="InterPro" id="IPR003892">
    <property type="entry name" value="CUE"/>
</dbReference>
<dbReference type="GO" id="GO:0031624">
    <property type="term" value="F:ubiquitin conjugating enzyme binding"/>
    <property type="evidence" value="ECO:0007669"/>
    <property type="project" value="TreeGrafter"/>
</dbReference>
<dbReference type="CDD" id="cd14372">
    <property type="entry name" value="CUE_Cue5p_like"/>
    <property type="match status" value="1"/>
</dbReference>
<protein>
    <recommendedName>
        <fullName evidence="3">CUE domain-containing protein</fullName>
    </recommendedName>
</protein>
<feature type="region of interest" description="Disordered" evidence="2">
    <location>
        <begin position="225"/>
        <end position="350"/>
    </location>
</feature>
<feature type="region of interest" description="Disordered" evidence="2">
    <location>
        <begin position="120"/>
        <end position="191"/>
    </location>
</feature>
<dbReference type="KEGG" id="spaa:SPAPADRAFT_131594"/>
<dbReference type="Gene3D" id="1.10.8.10">
    <property type="entry name" value="DNA helicase RuvA subunit, C-terminal domain"/>
    <property type="match status" value="1"/>
</dbReference>
<dbReference type="PROSITE" id="PS51140">
    <property type="entry name" value="CUE"/>
    <property type="match status" value="1"/>
</dbReference>
<dbReference type="AlphaFoldDB" id="G3AFU8"/>
<dbReference type="InParanoid" id="G3AFU8"/>
<evidence type="ECO:0000256" key="1">
    <source>
        <dbReference type="ARBA" id="ARBA00022786"/>
    </source>
</evidence>
<dbReference type="SMART" id="SM00546">
    <property type="entry name" value="CUE"/>
    <property type="match status" value="1"/>
</dbReference>
<organism evidence="5">
    <name type="scientific">Spathaspora passalidarum (strain NRRL Y-27907 / 11-Y1)</name>
    <dbReference type="NCBI Taxonomy" id="619300"/>
    <lineage>
        <taxon>Eukaryota</taxon>
        <taxon>Fungi</taxon>
        <taxon>Dikarya</taxon>
        <taxon>Ascomycota</taxon>
        <taxon>Saccharomycotina</taxon>
        <taxon>Pichiomycetes</taxon>
        <taxon>Debaryomycetaceae</taxon>
        <taxon>Spathaspora</taxon>
    </lineage>
</organism>
<dbReference type="GO" id="GO:0043130">
    <property type="term" value="F:ubiquitin binding"/>
    <property type="evidence" value="ECO:0007669"/>
    <property type="project" value="InterPro"/>
</dbReference>